<dbReference type="AlphaFoldDB" id="A0A6A0A1D1"/>
<name>A0A6A0A1D1_HAELA</name>
<keyword evidence="2" id="KW-1185">Reference proteome</keyword>
<sequence>MAKFWAKTVRGTMVRCNSAATGRPLALTYGAAGFSGAGSRGSRGVK</sequence>
<dbReference type="Proteomes" id="UP000485058">
    <property type="component" value="Unassembled WGS sequence"/>
</dbReference>
<accession>A0A6A0A1D1</accession>
<organism evidence="1 2">
    <name type="scientific">Haematococcus lacustris</name>
    <name type="common">Green alga</name>
    <name type="synonym">Haematococcus pluvialis</name>
    <dbReference type="NCBI Taxonomy" id="44745"/>
    <lineage>
        <taxon>Eukaryota</taxon>
        <taxon>Viridiplantae</taxon>
        <taxon>Chlorophyta</taxon>
        <taxon>core chlorophytes</taxon>
        <taxon>Chlorophyceae</taxon>
        <taxon>CS clade</taxon>
        <taxon>Chlamydomonadales</taxon>
        <taxon>Haematococcaceae</taxon>
        <taxon>Haematococcus</taxon>
    </lineage>
</organism>
<evidence type="ECO:0000313" key="1">
    <source>
        <dbReference type="EMBL" id="GFH25354.1"/>
    </source>
</evidence>
<reference evidence="1 2" key="1">
    <citation type="submission" date="2020-02" db="EMBL/GenBank/DDBJ databases">
        <title>Draft genome sequence of Haematococcus lacustris strain NIES-144.</title>
        <authorList>
            <person name="Morimoto D."/>
            <person name="Nakagawa S."/>
            <person name="Yoshida T."/>
            <person name="Sawayama S."/>
        </authorList>
    </citation>
    <scope>NUCLEOTIDE SEQUENCE [LARGE SCALE GENOMIC DNA]</scope>
    <source>
        <strain evidence="1 2">NIES-144</strain>
    </source>
</reference>
<feature type="non-terminal residue" evidence="1">
    <location>
        <position position="1"/>
    </location>
</feature>
<evidence type="ECO:0000313" key="2">
    <source>
        <dbReference type="Proteomes" id="UP000485058"/>
    </source>
</evidence>
<comment type="caution">
    <text evidence="1">The sequence shown here is derived from an EMBL/GenBank/DDBJ whole genome shotgun (WGS) entry which is preliminary data.</text>
</comment>
<dbReference type="EMBL" id="BLLF01002792">
    <property type="protein sequence ID" value="GFH25354.1"/>
    <property type="molecule type" value="Genomic_DNA"/>
</dbReference>
<proteinExistence type="predicted"/>
<feature type="non-terminal residue" evidence="1">
    <location>
        <position position="46"/>
    </location>
</feature>
<gene>
    <name evidence="1" type="ORF">HaLaN_23299</name>
</gene>
<protein>
    <submittedName>
        <fullName evidence="1">Uncharacterized protein</fullName>
    </submittedName>
</protein>